<keyword evidence="14" id="KW-1185">Reference proteome</keyword>
<keyword evidence="2" id="KW-0433">Leucine-rich repeat</keyword>
<evidence type="ECO:0000256" key="7">
    <source>
        <dbReference type="ARBA" id="ARBA00022821"/>
    </source>
</evidence>
<organism evidence="13">
    <name type="scientific">Oryza barthii</name>
    <dbReference type="NCBI Taxonomy" id="65489"/>
    <lineage>
        <taxon>Eukaryota</taxon>
        <taxon>Viridiplantae</taxon>
        <taxon>Streptophyta</taxon>
        <taxon>Embryophyta</taxon>
        <taxon>Tracheophyta</taxon>
        <taxon>Spermatophyta</taxon>
        <taxon>Magnoliopsida</taxon>
        <taxon>Liliopsida</taxon>
        <taxon>Poales</taxon>
        <taxon>Poaceae</taxon>
        <taxon>BOP clade</taxon>
        <taxon>Oryzoideae</taxon>
        <taxon>Oryzeae</taxon>
        <taxon>Oryzinae</taxon>
        <taxon>Oryza</taxon>
    </lineage>
</organism>
<protein>
    <recommendedName>
        <fullName evidence="12">BED-type domain-containing protein</fullName>
    </recommendedName>
</protein>
<reference evidence="13" key="2">
    <citation type="submission" date="2015-03" db="UniProtKB">
        <authorList>
            <consortium name="EnsemblPlants"/>
        </authorList>
    </citation>
    <scope>IDENTIFICATION</scope>
</reference>
<evidence type="ECO:0000256" key="10">
    <source>
        <dbReference type="PROSITE-ProRule" id="PRU00027"/>
    </source>
</evidence>
<sequence length="1556" mass="175196">MEEVEAGLLEGGIGWLAETILENLDTDKLDDWIRQVGLAADTEKLRAEIDRVDGVVAAVKGRAIGNRSLARSLGRLRELLYDADDAVDELDYFRLQQQVEGGVITRFEAEDMVGDGAEDEDDIPMDNTDVPEAVAAGSSSSKKRSKAWEHFTPVEFTAGGKASKARCKYCDKDLCCTSKNGTSALRNHLNVCKRKRVTSTDQPVNPSSTGDGLPNGKSVAAGNSVHRKRRRTNEESTKNVPAKPWNKADFSNRIQQITRHLQEVMNEILRLHGSDSFASSNLYHNTSSDSHPITSSLVQRKMYGRAVEKKIVIKLMTEDDSDAVTVVPIVGIGGIGKTTLAQHIYNDPVVERQFQHRIWVCVSNNFDEIRLTREMLDIVSQEKHDGLCSFAKLQESLMTNIRSKRFLLVLDDVWDNMNIFRWNKLLAPLKSNNAKGNVILVTTRSMSVAKRIGTVEAIKLRALKEKDFWLLFIACAFGEEKYKAHKCLSTIAQQIADKLKGNPLAAETAGELLNRHHTIDHWNNILKKEDWKSLQLTGGIMPSLKLSYDQLPSHLQQCFMFCSIFPSNYRFVGEELVRIWTSQGFIKDNHSNKRLQEIEQEYLTDLVNLGFFELVGVKKSRLGDQTCYAVCGLMHDFAKMVSRNEYTCTTIDGLQCSKIAPTTRHLSILADYTCHRGDHNNENITRNAIPSLRNLRTLVIIGRNVFSFLQYFNDIVQKAQNLRLLQISSIYIGFNPLPCNLVNPTHIRYIKIGNAAWTQSLSKFYHIQVLDVGETTDRVVPKGMDNLLSLRHLVAENTVYTPIASIVRMTSLQELRGFNVQIASSSEITLLQSVDQIVQLGVAQLENITISDDARGARLRDKQNLEKLRLSWSPCSSQDKCENAREVLEGLEPHKNLKHLQISGYNGATSPSWLAAASLTSLQALCLESCGQWQILPSLERLPFLRKMELRNMESLFEIPIPLLEELMLFDMPKLERCSCTSVMNLNDNLRVLMIESCPVLKAFPLFENCQQFKIERSPWLSHLSKLTLHDCLDLSVPHPLPPSTIVSELSIKHVSTLPTMEASCSEMSIGLPEYFDNSFDEPSDHLTTLDDKVLSFNNLRFITRLVINGCRNLTYISFEGFRQLICLKSLKIWSCQNLFSSRVPLPSTSEDVADANWNALPSLESLGISQCGITGKWLSLMLQHAHSLQELSINSCEQITGLWIGEEENNQPNLMSALEASSSRYTGDAVITSARDGLLRIPLNLISSLKKISIWWGSGSTPYKSIKSLARSTSLFGGARLFFCQAIGACPNQLLSLVHNNDTDDDGRWLLSLSFKEDLDVGVHDDSIETLLPCFIGKSVHLKEIKVEDSTGLKSLQLHFCTVLEDLIIGNCGSLTALEGLQSLRSLRRLDLYGCPGLPPFLKSLSRKVDELCPRLERLRIDERSFLTSSFCKHLTSLQRLELHDWENLGVDDWAIEVERLMSRQERALRHLTSLRQLRFECFDYLEDLPAGLHALPYLRTLEIHNCRCIKKLPEMGLPPLLEELDVSQCSEELTNLCRTLASKVKVKIDGKYVN</sequence>
<dbReference type="PaxDb" id="65489-OBART04G26270.1"/>
<feature type="compositionally biased region" description="Polar residues" evidence="11">
    <location>
        <begin position="199"/>
        <end position="210"/>
    </location>
</feature>
<dbReference type="GO" id="GO:0005524">
    <property type="term" value="F:ATP binding"/>
    <property type="evidence" value="ECO:0007669"/>
    <property type="project" value="UniProtKB-KW"/>
</dbReference>
<dbReference type="HOGENOM" id="CLU_000837_8_4_1"/>
<dbReference type="GO" id="GO:0003677">
    <property type="term" value="F:DNA binding"/>
    <property type="evidence" value="ECO:0007669"/>
    <property type="project" value="InterPro"/>
</dbReference>
<evidence type="ECO:0000256" key="5">
    <source>
        <dbReference type="ARBA" id="ARBA00022741"/>
    </source>
</evidence>
<dbReference type="eggNOG" id="KOG4658">
    <property type="taxonomic scope" value="Eukaryota"/>
</dbReference>
<dbReference type="PROSITE" id="PS50808">
    <property type="entry name" value="ZF_BED"/>
    <property type="match status" value="1"/>
</dbReference>
<dbReference type="PANTHER" id="PTHR36766:SF73">
    <property type="entry name" value="NB-ARC DOMAIN-CONTAINING PROTEIN"/>
    <property type="match status" value="1"/>
</dbReference>
<evidence type="ECO:0000256" key="8">
    <source>
        <dbReference type="ARBA" id="ARBA00022833"/>
    </source>
</evidence>
<evidence type="ECO:0000256" key="9">
    <source>
        <dbReference type="ARBA" id="ARBA00022840"/>
    </source>
</evidence>
<dbReference type="SUPFAM" id="SSF52058">
    <property type="entry name" value="L domain-like"/>
    <property type="match status" value="1"/>
</dbReference>
<evidence type="ECO:0000256" key="6">
    <source>
        <dbReference type="ARBA" id="ARBA00022771"/>
    </source>
</evidence>
<evidence type="ECO:0000256" key="11">
    <source>
        <dbReference type="SAM" id="MobiDB-lite"/>
    </source>
</evidence>
<feature type="domain" description="BED-type" evidence="12">
    <location>
        <begin position="142"/>
        <end position="199"/>
    </location>
</feature>
<dbReference type="Proteomes" id="UP000026960">
    <property type="component" value="Chromosome 4"/>
</dbReference>
<dbReference type="SMART" id="SM00614">
    <property type="entry name" value="ZnF_BED"/>
    <property type="match status" value="1"/>
</dbReference>
<dbReference type="GO" id="GO:0008270">
    <property type="term" value="F:zinc ion binding"/>
    <property type="evidence" value="ECO:0007669"/>
    <property type="project" value="UniProtKB-KW"/>
</dbReference>
<proteinExistence type="inferred from homology"/>
<dbReference type="PRINTS" id="PR00364">
    <property type="entry name" value="DISEASERSIST"/>
</dbReference>
<keyword evidence="3" id="KW-0479">Metal-binding</keyword>
<comment type="similarity">
    <text evidence="1">Belongs to the disease resistance NB-LRR family.</text>
</comment>
<dbReference type="Gene3D" id="1.10.10.10">
    <property type="entry name" value="Winged helix-like DNA-binding domain superfamily/Winged helix DNA-binding domain"/>
    <property type="match status" value="1"/>
</dbReference>
<keyword evidence="5" id="KW-0547">Nucleotide-binding</keyword>
<dbReference type="GO" id="GO:0043531">
    <property type="term" value="F:ADP binding"/>
    <property type="evidence" value="ECO:0007669"/>
    <property type="project" value="InterPro"/>
</dbReference>
<dbReference type="Pfam" id="PF18052">
    <property type="entry name" value="Rx_N"/>
    <property type="match status" value="1"/>
</dbReference>
<keyword evidence="7" id="KW-0611">Plant defense</keyword>
<dbReference type="STRING" id="65489.A0A0D3G0J0"/>
<dbReference type="GO" id="GO:0006952">
    <property type="term" value="P:defense response"/>
    <property type="evidence" value="ECO:0007669"/>
    <property type="project" value="UniProtKB-KW"/>
</dbReference>
<evidence type="ECO:0000313" key="14">
    <source>
        <dbReference type="Proteomes" id="UP000026960"/>
    </source>
</evidence>
<dbReference type="InterPro" id="IPR002182">
    <property type="entry name" value="NB-ARC"/>
</dbReference>
<dbReference type="Gene3D" id="3.40.50.300">
    <property type="entry name" value="P-loop containing nucleotide triphosphate hydrolases"/>
    <property type="match status" value="1"/>
</dbReference>
<dbReference type="Gene3D" id="3.80.10.10">
    <property type="entry name" value="Ribonuclease Inhibitor"/>
    <property type="match status" value="3"/>
</dbReference>
<dbReference type="InterPro" id="IPR042197">
    <property type="entry name" value="Apaf_helical"/>
</dbReference>
<evidence type="ECO:0000256" key="4">
    <source>
        <dbReference type="ARBA" id="ARBA00022737"/>
    </source>
</evidence>
<dbReference type="InterPro" id="IPR027417">
    <property type="entry name" value="P-loop_NTPase"/>
</dbReference>
<dbReference type="InterPro" id="IPR056789">
    <property type="entry name" value="LRR_R13L1-DRL21"/>
</dbReference>
<evidence type="ECO:0000313" key="13">
    <source>
        <dbReference type="EnsemblPlants" id="OBART04G26270.1"/>
    </source>
</evidence>
<dbReference type="InterPro" id="IPR058922">
    <property type="entry name" value="WHD_DRP"/>
</dbReference>
<dbReference type="SUPFAM" id="SSF52540">
    <property type="entry name" value="P-loop containing nucleoside triphosphate hydrolases"/>
    <property type="match status" value="1"/>
</dbReference>
<dbReference type="PANTHER" id="PTHR36766">
    <property type="entry name" value="PLANT BROAD-SPECTRUM MILDEW RESISTANCE PROTEIN RPW8"/>
    <property type="match status" value="1"/>
</dbReference>
<name>A0A0D3G0J0_9ORYZ</name>
<dbReference type="InterPro" id="IPR003656">
    <property type="entry name" value="Znf_BED"/>
</dbReference>
<reference evidence="13" key="1">
    <citation type="journal article" date="2009" name="Rice">
        <title>De Novo Next Generation Sequencing of Plant Genomes.</title>
        <authorList>
            <person name="Rounsley S."/>
            <person name="Marri P.R."/>
            <person name="Yu Y."/>
            <person name="He R."/>
            <person name="Sisneros N."/>
            <person name="Goicoechea J.L."/>
            <person name="Lee S.J."/>
            <person name="Angelova A."/>
            <person name="Kudrna D."/>
            <person name="Luo M."/>
            <person name="Affourtit J."/>
            <person name="Desany B."/>
            <person name="Knight J."/>
            <person name="Niazi F."/>
            <person name="Egholm M."/>
            <person name="Wing R.A."/>
        </authorList>
    </citation>
    <scope>NUCLEOTIDE SEQUENCE [LARGE SCALE GENOMIC DNA]</scope>
    <source>
        <strain evidence="13">cv. IRGC 105608</strain>
    </source>
</reference>
<evidence type="ECO:0000256" key="2">
    <source>
        <dbReference type="ARBA" id="ARBA00022614"/>
    </source>
</evidence>
<dbReference type="EnsemblPlants" id="OBART04G26270.1">
    <property type="protein sequence ID" value="OBART04G26270.1"/>
    <property type="gene ID" value="OBART04G26270"/>
</dbReference>
<keyword evidence="6 10" id="KW-0863">Zinc-finger</keyword>
<dbReference type="Gramene" id="OBART04G26270.1">
    <property type="protein sequence ID" value="OBART04G26270.1"/>
    <property type="gene ID" value="OBART04G26270"/>
</dbReference>
<dbReference type="Pfam" id="PF02892">
    <property type="entry name" value="zf-BED"/>
    <property type="match status" value="1"/>
</dbReference>
<dbReference type="GO" id="GO:0051707">
    <property type="term" value="P:response to other organism"/>
    <property type="evidence" value="ECO:0007669"/>
    <property type="project" value="UniProtKB-ARBA"/>
</dbReference>
<accession>A0A0D3G0J0</accession>
<dbReference type="InterPro" id="IPR036388">
    <property type="entry name" value="WH-like_DNA-bd_sf"/>
</dbReference>
<dbReference type="InterPro" id="IPR036236">
    <property type="entry name" value="Znf_C2H2_sf"/>
</dbReference>
<dbReference type="Pfam" id="PF23559">
    <property type="entry name" value="WHD_DRP"/>
    <property type="match status" value="1"/>
</dbReference>
<dbReference type="InterPro" id="IPR032675">
    <property type="entry name" value="LRR_dom_sf"/>
</dbReference>
<evidence type="ECO:0000259" key="12">
    <source>
        <dbReference type="PROSITE" id="PS50808"/>
    </source>
</evidence>
<keyword evidence="8" id="KW-0862">Zinc</keyword>
<dbReference type="Pfam" id="PF00931">
    <property type="entry name" value="NB-ARC"/>
    <property type="match status" value="1"/>
</dbReference>
<dbReference type="SUPFAM" id="SSF52047">
    <property type="entry name" value="RNI-like"/>
    <property type="match status" value="1"/>
</dbReference>
<dbReference type="Pfam" id="PF25019">
    <property type="entry name" value="LRR_R13L1-DRL21"/>
    <property type="match status" value="1"/>
</dbReference>
<dbReference type="InterPro" id="IPR041118">
    <property type="entry name" value="Rx_N"/>
</dbReference>
<dbReference type="Gene3D" id="1.10.8.430">
    <property type="entry name" value="Helical domain of apoptotic protease-activating factors"/>
    <property type="match status" value="1"/>
</dbReference>
<feature type="region of interest" description="Disordered" evidence="11">
    <location>
        <begin position="196"/>
        <end position="245"/>
    </location>
</feature>
<keyword evidence="9" id="KW-0067">ATP-binding</keyword>
<dbReference type="SUPFAM" id="SSF57667">
    <property type="entry name" value="beta-beta-alpha zinc fingers"/>
    <property type="match status" value="1"/>
</dbReference>
<evidence type="ECO:0000256" key="3">
    <source>
        <dbReference type="ARBA" id="ARBA00022723"/>
    </source>
</evidence>
<keyword evidence="4" id="KW-0677">Repeat</keyword>
<evidence type="ECO:0000256" key="1">
    <source>
        <dbReference type="ARBA" id="ARBA00008894"/>
    </source>
</evidence>